<feature type="signal peptide" evidence="1">
    <location>
        <begin position="1"/>
        <end position="36"/>
    </location>
</feature>
<reference evidence="3 4" key="1">
    <citation type="submission" date="2010-02" db="EMBL/GenBank/DDBJ databases">
        <authorList>
            <person name="Weinstock G."/>
            <person name="Sodergren E."/>
            <person name="Clifton S."/>
            <person name="Fulton L."/>
            <person name="Fulton B."/>
            <person name="Courtney L."/>
            <person name="Fronick C."/>
            <person name="Harrison M."/>
            <person name="Strong C."/>
            <person name="Farmer C."/>
            <person name="Delahaunty K."/>
            <person name="Markovic C."/>
            <person name="Hall O."/>
            <person name="Minx P."/>
            <person name="Tomlinson C."/>
            <person name="Mitreva M."/>
            <person name="Nelson J."/>
            <person name="Hou S."/>
            <person name="Wollam A."/>
            <person name="Pepin K.H."/>
            <person name="Johnson M."/>
            <person name="Bhonagiri V."/>
            <person name="Zhang X."/>
            <person name="Suruliraj S."/>
            <person name="Warren W."/>
            <person name="Chinwalla A."/>
            <person name="Mardis E.R."/>
            <person name="Wilson R.K."/>
        </authorList>
    </citation>
    <scope>NUCLEOTIDE SEQUENCE [LARGE SCALE GENOMIC DNA]</scope>
    <source>
        <strain evidence="3 4">ATCC 33693</strain>
    </source>
</reference>
<accession>D4CTZ5</accession>
<keyword evidence="3" id="KW-0560">Oxidoreductase</keyword>
<dbReference type="CDD" id="cd02966">
    <property type="entry name" value="TlpA_like_family"/>
    <property type="match status" value="1"/>
</dbReference>
<dbReference type="GO" id="GO:0004601">
    <property type="term" value="F:peroxidase activity"/>
    <property type="evidence" value="ECO:0007669"/>
    <property type="project" value="UniProtKB-KW"/>
</dbReference>
<dbReference type="InterPro" id="IPR017937">
    <property type="entry name" value="Thioredoxin_CS"/>
</dbReference>
<evidence type="ECO:0000313" key="3">
    <source>
        <dbReference type="EMBL" id="EFE87170.1"/>
    </source>
</evidence>
<proteinExistence type="predicted"/>
<dbReference type="eggNOG" id="COG0526">
    <property type="taxonomic scope" value="Bacteria"/>
</dbReference>
<dbReference type="PANTHER" id="PTHR42852:SF17">
    <property type="entry name" value="THIOREDOXIN-LIKE PROTEIN HI_1115"/>
    <property type="match status" value="1"/>
</dbReference>
<dbReference type="HOGENOM" id="CLU_042529_11_4_0"/>
<dbReference type="InterPro" id="IPR000866">
    <property type="entry name" value="AhpC/TSA"/>
</dbReference>
<sequence length="192" mass="21813">MSKLVQKNVQNKKEEKMKRKLIMVLMFALMSFSLFAAKSNKNEDVKVPNIVLQDQYGKKHNLADYKGKVVVINFWATWCGYCVREMPDFEKVYKEFGSNSKDVIIIGIAGPKSKLNANNVDVSKEEVTAFLKKKNITYPTLMDETGKTFDDYGVRAFPTTYVINKKGFLEGYVSGAITADQLKKAINETLKK</sequence>
<feature type="domain" description="Thioredoxin" evidence="2">
    <location>
        <begin position="41"/>
        <end position="191"/>
    </location>
</feature>
<gene>
    <name evidence="3" type="ORF">FUSPEROL_00868</name>
</gene>
<protein>
    <submittedName>
        <fullName evidence="3">Antioxidant, AhpC/TSA family</fullName>
        <ecNumber evidence="3">1.11.1.15</ecNumber>
    </submittedName>
</protein>
<keyword evidence="1" id="KW-0732">Signal</keyword>
<dbReference type="InterPro" id="IPR036249">
    <property type="entry name" value="Thioredoxin-like_sf"/>
</dbReference>
<dbReference type="SUPFAM" id="SSF52833">
    <property type="entry name" value="Thioredoxin-like"/>
    <property type="match status" value="1"/>
</dbReference>
<dbReference type="PROSITE" id="PS51352">
    <property type="entry name" value="THIOREDOXIN_2"/>
    <property type="match status" value="1"/>
</dbReference>
<dbReference type="PANTHER" id="PTHR42852">
    <property type="entry name" value="THIOL:DISULFIDE INTERCHANGE PROTEIN DSBE"/>
    <property type="match status" value="1"/>
</dbReference>
<evidence type="ECO:0000256" key="1">
    <source>
        <dbReference type="SAM" id="SignalP"/>
    </source>
</evidence>
<organism evidence="3 4">
    <name type="scientific">Fusobacterium periodonticum ATCC 33693</name>
    <dbReference type="NCBI Taxonomy" id="546275"/>
    <lineage>
        <taxon>Bacteria</taxon>
        <taxon>Fusobacteriati</taxon>
        <taxon>Fusobacteriota</taxon>
        <taxon>Fusobacteriia</taxon>
        <taxon>Fusobacteriales</taxon>
        <taxon>Fusobacteriaceae</taxon>
        <taxon>Fusobacterium</taxon>
    </lineage>
</organism>
<dbReference type="PROSITE" id="PS00194">
    <property type="entry name" value="THIOREDOXIN_1"/>
    <property type="match status" value="1"/>
</dbReference>
<dbReference type="InterPro" id="IPR050553">
    <property type="entry name" value="Thioredoxin_ResA/DsbE_sf"/>
</dbReference>
<dbReference type="Gene3D" id="3.40.30.10">
    <property type="entry name" value="Glutaredoxin"/>
    <property type="match status" value="1"/>
</dbReference>
<keyword evidence="3" id="KW-0575">Peroxidase</keyword>
<dbReference type="InterPro" id="IPR013766">
    <property type="entry name" value="Thioredoxin_domain"/>
</dbReference>
<feature type="chain" id="PRO_5003055734" evidence="1">
    <location>
        <begin position="37"/>
        <end position="192"/>
    </location>
</feature>
<dbReference type="EC" id="1.11.1.15" evidence="3"/>
<dbReference type="STRING" id="546275.FUSPEROL_00868"/>
<name>D4CTZ5_9FUSO</name>
<dbReference type="Pfam" id="PF00578">
    <property type="entry name" value="AhpC-TSA"/>
    <property type="match status" value="1"/>
</dbReference>
<evidence type="ECO:0000259" key="2">
    <source>
        <dbReference type="PROSITE" id="PS51352"/>
    </source>
</evidence>
<dbReference type="EMBL" id="ACJY01000049">
    <property type="protein sequence ID" value="EFE87170.1"/>
    <property type="molecule type" value="Genomic_DNA"/>
</dbReference>
<evidence type="ECO:0000313" key="4">
    <source>
        <dbReference type="Proteomes" id="UP000003748"/>
    </source>
</evidence>
<dbReference type="Proteomes" id="UP000003748">
    <property type="component" value="Unassembled WGS sequence"/>
</dbReference>
<comment type="caution">
    <text evidence="3">The sequence shown here is derived from an EMBL/GenBank/DDBJ whole genome shotgun (WGS) entry which is preliminary data.</text>
</comment>
<dbReference type="AlphaFoldDB" id="D4CTZ5"/>